<dbReference type="AlphaFoldDB" id="A0A1I0BNA3"/>
<dbReference type="EMBL" id="FOHK01000004">
    <property type="protein sequence ID" value="SET08439.1"/>
    <property type="molecule type" value="Genomic_DNA"/>
</dbReference>
<accession>A0A1I0BNA3</accession>
<dbReference type="PANTHER" id="PTHR33608">
    <property type="entry name" value="BLL2464 PROTEIN"/>
    <property type="match status" value="1"/>
</dbReference>
<name>A0A1I0BNA3_THASX</name>
<feature type="domain" description="DUF58" evidence="1">
    <location>
        <begin position="70"/>
        <end position="290"/>
    </location>
</feature>
<evidence type="ECO:0000313" key="2">
    <source>
        <dbReference type="EMBL" id="SET08439.1"/>
    </source>
</evidence>
<dbReference type="OrthoDB" id="9776116at2"/>
<dbReference type="Proteomes" id="UP000199308">
    <property type="component" value="Unassembled WGS sequence"/>
</dbReference>
<organism evidence="2 3">
    <name type="scientific">Thalassotalea agarivorans</name>
    <name type="common">Thalassomonas agarivorans</name>
    <dbReference type="NCBI Taxonomy" id="349064"/>
    <lineage>
        <taxon>Bacteria</taxon>
        <taxon>Pseudomonadati</taxon>
        <taxon>Pseudomonadota</taxon>
        <taxon>Gammaproteobacteria</taxon>
        <taxon>Alteromonadales</taxon>
        <taxon>Colwelliaceae</taxon>
        <taxon>Thalassotalea</taxon>
    </lineage>
</organism>
<keyword evidence="3" id="KW-1185">Reference proteome</keyword>
<dbReference type="Pfam" id="PF01882">
    <property type="entry name" value="DUF58"/>
    <property type="match status" value="1"/>
</dbReference>
<dbReference type="InterPro" id="IPR036465">
    <property type="entry name" value="vWFA_dom_sf"/>
</dbReference>
<proteinExistence type="predicted"/>
<dbReference type="STRING" id="349064.SAMN05660429_01004"/>
<gene>
    <name evidence="2" type="ORF">SAMN05660429_01004</name>
</gene>
<dbReference type="PANTHER" id="PTHR33608:SF12">
    <property type="entry name" value="DUF58 DOMAIN-CONTAINING PROTEIN"/>
    <property type="match status" value="1"/>
</dbReference>
<reference evidence="2 3" key="1">
    <citation type="submission" date="2016-10" db="EMBL/GenBank/DDBJ databases">
        <authorList>
            <person name="de Groot N.N."/>
        </authorList>
    </citation>
    <scope>NUCLEOTIDE SEQUENCE [LARGE SCALE GENOMIC DNA]</scope>
    <source>
        <strain evidence="2 3">DSM 19706</strain>
    </source>
</reference>
<protein>
    <recommendedName>
        <fullName evidence="1">DUF58 domain-containing protein</fullName>
    </recommendedName>
</protein>
<dbReference type="RefSeq" id="WP_093328196.1">
    <property type="nucleotide sequence ID" value="NZ_AP027363.1"/>
</dbReference>
<sequence length="327" mass="36807">MWFKQTSITTQANQRLEALKSSGVDMTIDELVLYQSKSALINLAPSKQFFGHMAGNSLAKNKGRGMEFDEVRHYQTGDDIRAIDWRVTARTGKTHTKLFREEIERPVLIATDLSDSMRFGSQLLFKSVQAGHIAALVAWHAKKRGDKVGGMIFTDSDHLELKPQSRQQGVLHYLHALTQMHNVQSNDNISAEDAELAFANNCQRLRKLSKPGGLIYLITDGTHFSEQAIRHLRTVSMHCELVICLVHDPIERQLPEASQTLSLAFTDGRNRQTINVGDKKVASAYQANAKLIEHELMRSLQHIKARVVEFSAGETLEAQLKMGHRIK</sequence>
<dbReference type="SUPFAM" id="SSF53300">
    <property type="entry name" value="vWA-like"/>
    <property type="match status" value="1"/>
</dbReference>
<evidence type="ECO:0000313" key="3">
    <source>
        <dbReference type="Proteomes" id="UP000199308"/>
    </source>
</evidence>
<evidence type="ECO:0000259" key="1">
    <source>
        <dbReference type="Pfam" id="PF01882"/>
    </source>
</evidence>
<dbReference type="InterPro" id="IPR002881">
    <property type="entry name" value="DUF58"/>
</dbReference>